<reference evidence="2 3" key="1">
    <citation type="journal article" date="2021" name="Nat. Plants">
        <title>The Taxus genome provides insights into paclitaxel biosynthesis.</title>
        <authorList>
            <person name="Xiong X."/>
            <person name="Gou J."/>
            <person name="Liao Q."/>
            <person name="Li Y."/>
            <person name="Zhou Q."/>
            <person name="Bi G."/>
            <person name="Li C."/>
            <person name="Du R."/>
            <person name="Wang X."/>
            <person name="Sun T."/>
            <person name="Guo L."/>
            <person name="Liang H."/>
            <person name="Lu P."/>
            <person name="Wu Y."/>
            <person name="Zhang Z."/>
            <person name="Ro D.K."/>
            <person name="Shang Y."/>
            <person name="Huang S."/>
            <person name="Yan J."/>
        </authorList>
    </citation>
    <scope>NUCLEOTIDE SEQUENCE [LARGE SCALE GENOMIC DNA]</scope>
    <source>
        <strain evidence="2">Ta-2019</strain>
    </source>
</reference>
<protein>
    <recommendedName>
        <fullName evidence="4">Lycopene beta-cyclase</fullName>
    </recommendedName>
</protein>
<dbReference type="Proteomes" id="UP000824469">
    <property type="component" value="Unassembled WGS sequence"/>
</dbReference>
<evidence type="ECO:0000313" key="3">
    <source>
        <dbReference type="Proteomes" id="UP000824469"/>
    </source>
</evidence>
<dbReference type="PANTHER" id="PTHR32098">
    <property type="entry name" value="LYCOPENE BETA/EPSILON CYCLASE PROTEIN"/>
    <property type="match status" value="1"/>
</dbReference>
<comment type="caution">
    <text evidence="2">The sequence shown here is derived from an EMBL/GenBank/DDBJ whole genome shotgun (WGS) entry which is preliminary data.</text>
</comment>
<proteinExistence type="predicted"/>
<name>A0AA38CKE6_TAXCH</name>
<evidence type="ECO:0008006" key="4">
    <source>
        <dbReference type="Google" id="ProtNLM"/>
    </source>
</evidence>
<dbReference type="InterPro" id="IPR036188">
    <property type="entry name" value="FAD/NAD-bd_sf"/>
</dbReference>
<dbReference type="OMA" id="FPYPSKH"/>
<evidence type="ECO:0000256" key="1">
    <source>
        <dbReference type="SAM" id="Phobius"/>
    </source>
</evidence>
<feature type="non-terminal residue" evidence="2">
    <location>
        <position position="1"/>
    </location>
</feature>
<accession>A0AA38CKE6</accession>
<dbReference type="Gene3D" id="3.50.50.60">
    <property type="entry name" value="FAD/NAD(P)-binding domain"/>
    <property type="match status" value="1"/>
</dbReference>
<dbReference type="PANTHER" id="PTHR32098:SF5">
    <property type="entry name" value="LYCOPENE BETA_EPSILON CYCLASE PROTEIN"/>
    <property type="match status" value="1"/>
</dbReference>
<evidence type="ECO:0000313" key="2">
    <source>
        <dbReference type="EMBL" id="KAH9301562.1"/>
    </source>
</evidence>
<gene>
    <name evidence="2" type="ORF">KI387_013145</name>
</gene>
<dbReference type="SUPFAM" id="SSF51905">
    <property type="entry name" value="FAD/NAD(P)-binding domain"/>
    <property type="match status" value="1"/>
</dbReference>
<sequence length="376" mass="41268">KIMEKISRVSEAGGAGGASSYDALKQLDQLWLKIRTMKSDSSAPAVVVKCLSSSYLQTGSKPKILQFDVIICGGTLGIFVATALSLRGLRACVIEKGTLKGRAQEWNISKKELMELVKLEILSEDEIDQVIAVTFNPNRCGFMGRSEVWVEDILNLGVSPVKLIDVVKKRFLRLGGMIIEGHAVSSILTYEDATVVKLDNGEALDARLVIDSMGNFSPIVMQIRSGKKPDGICLVVGSCARGFKKDSTSDIIYSNLPTRKVGESRVQYFWEAFPAGSGPMDRTTYLFSYMDAQPNCPSLEQMLEDYWDLMPDYQGVRLDDLEILRVVFGIFPTYHDSPLPAAFDRILQVGDASGIQSPVSFGGFGSISRHLGRLST</sequence>
<feature type="non-terminal residue" evidence="2">
    <location>
        <position position="376"/>
    </location>
</feature>
<organism evidence="2 3">
    <name type="scientific">Taxus chinensis</name>
    <name type="common">Chinese yew</name>
    <name type="synonym">Taxus wallichiana var. chinensis</name>
    <dbReference type="NCBI Taxonomy" id="29808"/>
    <lineage>
        <taxon>Eukaryota</taxon>
        <taxon>Viridiplantae</taxon>
        <taxon>Streptophyta</taxon>
        <taxon>Embryophyta</taxon>
        <taxon>Tracheophyta</taxon>
        <taxon>Spermatophyta</taxon>
        <taxon>Pinopsida</taxon>
        <taxon>Pinidae</taxon>
        <taxon>Conifers II</taxon>
        <taxon>Cupressales</taxon>
        <taxon>Taxaceae</taxon>
        <taxon>Taxus</taxon>
    </lineage>
</organism>
<keyword evidence="1" id="KW-0472">Membrane</keyword>
<dbReference type="AlphaFoldDB" id="A0AA38CKE6"/>
<feature type="transmembrane region" description="Helical" evidence="1">
    <location>
        <begin position="64"/>
        <end position="86"/>
    </location>
</feature>
<keyword evidence="3" id="KW-1185">Reference proteome</keyword>
<keyword evidence="1" id="KW-0812">Transmembrane</keyword>
<keyword evidence="1" id="KW-1133">Transmembrane helix</keyword>
<dbReference type="EMBL" id="JAHRHJ020000009">
    <property type="protein sequence ID" value="KAH9301562.1"/>
    <property type="molecule type" value="Genomic_DNA"/>
</dbReference>